<comment type="caution">
    <text evidence="2">The sequence shown here is derived from an EMBL/GenBank/DDBJ whole genome shotgun (WGS) entry which is preliminary data.</text>
</comment>
<dbReference type="InterPro" id="IPR022185">
    <property type="entry name" value="DUF3712"/>
</dbReference>
<dbReference type="AlphaFoldDB" id="A0A8K0X8I9"/>
<evidence type="ECO:0000313" key="2">
    <source>
        <dbReference type="EMBL" id="KAH7375961.1"/>
    </source>
</evidence>
<keyword evidence="3" id="KW-1185">Reference proteome</keyword>
<dbReference type="EMBL" id="JAGPXD010000001">
    <property type="protein sequence ID" value="KAH7375961.1"/>
    <property type="molecule type" value="Genomic_DNA"/>
</dbReference>
<proteinExistence type="predicted"/>
<accession>A0A8K0X8I9</accession>
<organism evidence="2 3">
    <name type="scientific">Plectosphaerella cucumerina</name>
    <dbReference type="NCBI Taxonomy" id="40658"/>
    <lineage>
        <taxon>Eukaryota</taxon>
        <taxon>Fungi</taxon>
        <taxon>Dikarya</taxon>
        <taxon>Ascomycota</taxon>
        <taxon>Pezizomycotina</taxon>
        <taxon>Sordariomycetes</taxon>
        <taxon>Hypocreomycetidae</taxon>
        <taxon>Glomerellales</taxon>
        <taxon>Plectosphaerellaceae</taxon>
        <taxon>Plectosphaerella</taxon>
    </lineage>
</organism>
<gene>
    <name evidence="2" type="ORF">B0T11DRAFT_323918</name>
</gene>
<keyword evidence="1" id="KW-0472">Membrane</keyword>
<dbReference type="GO" id="GO:0000329">
    <property type="term" value="C:fungal-type vacuole membrane"/>
    <property type="evidence" value="ECO:0007669"/>
    <property type="project" value="InterPro"/>
</dbReference>
<evidence type="ECO:0000313" key="3">
    <source>
        <dbReference type="Proteomes" id="UP000813385"/>
    </source>
</evidence>
<evidence type="ECO:0000256" key="1">
    <source>
        <dbReference type="SAM" id="Phobius"/>
    </source>
</evidence>
<dbReference type="OrthoDB" id="10039566at2759"/>
<keyword evidence="1" id="KW-0812">Transmembrane</keyword>
<dbReference type="InterPro" id="IPR046368">
    <property type="entry name" value="Tag1"/>
</dbReference>
<name>A0A8K0X8I9_9PEZI</name>
<dbReference type="PANTHER" id="PTHR35895">
    <property type="entry name" value="CHROMOSOME 16, WHOLE GENOME SHOTGUN SEQUENCE"/>
    <property type="match status" value="1"/>
</dbReference>
<keyword evidence="1" id="KW-1133">Transmembrane helix</keyword>
<reference evidence="2" key="1">
    <citation type="journal article" date="2021" name="Nat. Commun.">
        <title>Genetic determinants of endophytism in the Arabidopsis root mycobiome.</title>
        <authorList>
            <person name="Mesny F."/>
            <person name="Miyauchi S."/>
            <person name="Thiergart T."/>
            <person name="Pickel B."/>
            <person name="Atanasova L."/>
            <person name="Karlsson M."/>
            <person name="Huettel B."/>
            <person name="Barry K.W."/>
            <person name="Haridas S."/>
            <person name="Chen C."/>
            <person name="Bauer D."/>
            <person name="Andreopoulos W."/>
            <person name="Pangilinan J."/>
            <person name="LaButti K."/>
            <person name="Riley R."/>
            <person name="Lipzen A."/>
            <person name="Clum A."/>
            <person name="Drula E."/>
            <person name="Henrissat B."/>
            <person name="Kohler A."/>
            <person name="Grigoriev I.V."/>
            <person name="Martin F.M."/>
            <person name="Hacquard S."/>
        </authorList>
    </citation>
    <scope>NUCLEOTIDE SEQUENCE</scope>
    <source>
        <strain evidence="2">MPI-CAGE-AT-0016</strain>
    </source>
</reference>
<protein>
    <submittedName>
        <fullName evidence="2">Uncharacterized protein</fullName>
    </submittedName>
</protein>
<sequence length="351" mass="38198">MTDKGSVSPVEQQVPAKQRKNKTCMRHCKKFWWAYLCLFIVIVVLVVCLILLVAIPKIAQKKLDNSELQVDGISVTQTRSETYLMGINSTIRSDGGVSAKIAPFRAEMYLEDIEPHTPFVVLDFPETTSAELQTVNVTDKRIEIPNMEAFTTFNTMLLGQKSVRVTIKGDTTVRVSGVARNYGVTYKKTFELTGLNHFAGLEVTHAEVSTEPDENDNNFHGFVTIPNPSVLTIEIGNASFNTFLNGENVGTTYMDNLVLSPGNNNASLRASISQGPVLTALTVEPYCQDGIIDFELSGDGVTNQGEELSYFSGALSAANLTVPINIGESVSRDLGVDLGCTSSGNSSRLLI</sequence>
<dbReference type="Pfam" id="PF12505">
    <property type="entry name" value="DUF3712"/>
    <property type="match status" value="1"/>
</dbReference>
<dbReference type="PANTHER" id="PTHR35895:SF1">
    <property type="entry name" value="LIPID-BINDING SERUM GLYCOPROTEIN C-TERMINAL DOMAIN-CONTAINING PROTEIN"/>
    <property type="match status" value="1"/>
</dbReference>
<feature type="transmembrane region" description="Helical" evidence="1">
    <location>
        <begin position="32"/>
        <end position="55"/>
    </location>
</feature>
<dbReference type="Proteomes" id="UP000813385">
    <property type="component" value="Unassembled WGS sequence"/>
</dbReference>